<keyword evidence="2 5" id="KW-0717">Septation</keyword>
<dbReference type="PANTHER" id="PTHR35798">
    <property type="entry name" value="CELL DIVISION PROTEIN SEPF"/>
    <property type="match status" value="1"/>
</dbReference>
<dbReference type="PANTHER" id="PTHR35798:SF1">
    <property type="entry name" value="CELL DIVISION PROTEIN SEPF"/>
    <property type="match status" value="1"/>
</dbReference>
<dbReference type="InterPro" id="IPR007561">
    <property type="entry name" value="Cell_div_SepF/SepF-rel"/>
</dbReference>
<dbReference type="GO" id="GO:0043093">
    <property type="term" value="P:FtsZ-dependent cytokinesis"/>
    <property type="evidence" value="ECO:0007669"/>
    <property type="project" value="UniProtKB-UniRule"/>
</dbReference>
<dbReference type="GO" id="GO:0005737">
    <property type="term" value="C:cytoplasm"/>
    <property type="evidence" value="ECO:0007669"/>
    <property type="project" value="UniProtKB-SubCell"/>
</dbReference>
<reference evidence="8" key="1">
    <citation type="submission" date="2016-10" db="EMBL/GenBank/DDBJ databases">
        <authorList>
            <person name="Varghese N."/>
            <person name="Submissions S."/>
        </authorList>
    </citation>
    <scope>NUCLEOTIDE SEQUENCE [LARGE SCALE GENOMIC DNA]</scope>
    <source>
        <strain evidence="8">DSM 16108</strain>
    </source>
</reference>
<evidence type="ECO:0000256" key="1">
    <source>
        <dbReference type="ARBA" id="ARBA00022618"/>
    </source>
</evidence>
<proteinExistence type="inferred from homology"/>
<feature type="region of interest" description="Disordered" evidence="6">
    <location>
        <begin position="18"/>
        <end position="55"/>
    </location>
</feature>
<comment type="similarity">
    <text evidence="5">Belongs to the SepF family.</text>
</comment>
<dbReference type="EMBL" id="FOSJ01000031">
    <property type="protein sequence ID" value="SFK41269.1"/>
    <property type="molecule type" value="Genomic_DNA"/>
</dbReference>
<sequence>MGMKDRLNNFFFLEDDSEEMDIPSEKTASKNVKEKPMQSPKKDKPTVSKTQSVRKVSSNQNIVAINQQQAIKKPRINVLEPRTYSEVQGVADILLNNQSVILNFRRMEKDQAKKVIDFLMGTTYAIKGDIERIGEEIFVCTPQSVELDGAELQALKKQDF</sequence>
<keyword evidence="8" id="KW-1185">Reference proteome</keyword>
<accession>A0A1I3ZCF8</accession>
<comment type="function">
    <text evidence="4 5">Cell division protein that is part of the divisome complex and is recruited early to the Z-ring. Probably stimulates Z-ring formation, perhaps through the cross-linking of FtsZ protofilaments. Its function overlaps with FtsA.</text>
</comment>
<dbReference type="InterPro" id="IPR023052">
    <property type="entry name" value="Cell_div_SepF"/>
</dbReference>
<evidence type="ECO:0000256" key="2">
    <source>
        <dbReference type="ARBA" id="ARBA00023210"/>
    </source>
</evidence>
<name>A0A1I3ZCF8_9LACT</name>
<feature type="compositionally biased region" description="Basic and acidic residues" evidence="6">
    <location>
        <begin position="23"/>
        <end position="46"/>
    </location>
</feature>
<dbReference type="OrthoDB" id="9815206at2"/>
<evidence type="ECO:0000313" key="7">
    <source>
        <dbReference type="EMBL" id="SFK41269.1"/>
    </source>
</evidence>
<evidence type="ECO:0000256" key="6">
    <source>
        <dbReference type="SAM" id="MobiDB-lite"/>
    </source>
</evidence>
<dbReference type="AlphaFoldDB" id="A0A1I3ZCF8"/>
<evidence type="ECO:0000256" key="3">
    <source>
        <dbReference type="ARBA" id="ARBA00023306"/>
    </source>
</evidence>
<gene>
    <name evidence="5" type="primary">sepF</name>
    <name evidence="7" type="ORF">SAMN04488569_103125</name>
</gene>
<evidence type="ECO:0000256" key="5">
    <source>
        <dbReference type="HAMAP-Rule" id="MF_01197"/>
    </source>
</evidence>
<comment type="subunit">
    <text evidence="5">Homodimer. Interacts with FtsZ.</text>
</comment>
<comment type="subcellular location">
    <subcellularLocation>
        <location evidence="5">Cytoplasm</location>
    </subcellularLocation>
    <text evidence="5">Localizes to the division site, in a FtsZ-dependent manner.</text>
</comment>
<dbReference type="Pfam" id="PF04472">
    <property type="entry name" value="SepF"/>
    <property type="match status" value="1"/>
</dbReference>
<protein>
    <recommendedName>
        <fullName evidence="5">Cell division protein SepF</fullName>
    </recommendedName>
</protein>
<dbReference type="HAMAP" id="MF_01197">
    <property type="entry name" value="SepF"/>
    <property type="match status" value="1"/>
</dbReference>
<evidence type="ECO:0000256" key="4">
    <source>
        <dbReference type="ARBA" id="ARBA00044936"/>
    </source>
</evidence>
<dbReference type="Proteomes" id="UP000199589">
    <property type="component" value="Unassembled WGS sequence"/>
</dbReference>
<dbReference type="GO" id="GO:0000917">
    <property type="term" value="P:division septum assembly"/>
    <property type="evidence" value="ECO:0007669"/>
    <property type="project" value="UniProtKB-KW"/>
</dbReference>
<dbReference type="RefSeq" id="WP_091898007.1">
    <property type="nucleotide sequence ID" value="NZ_FOSJ01000031.1"/>
</dbReference>
<keyword evidence="3 5" id="KW-0131">Cell cycle</keyword>
<dbReference type="Gene3D" id="3.30.110.150">
    <property type="entry name" value="SepF-like protein"/>
    <property type="match status" value="1"/>
</dbReference>
<evidence type="ECO:0000313" key="8">
    <source>
        <dbReference type="Proteomes" id="UP000199589"/>
    </source>
</evidence>
<dbReference type="InterPro" id="IPR038594">
    <property type="entry name" value="SepF-like_sf"/>
</dbReference>
<keyword evidence="5" id="KW-0963">Cytoplasm</keyword>
<keyword evidence="1 5" id="KW-0132">Cell division</keyword>
<organism evidence="7 8">
    <name type="scientific">Marinilactibacillus piezotolerans</name>
    <dbReference type="NCBI Taxonomy" id="258723"/>
    <lineage>
        <taxon>Bacteria</taxon>
        <taxon>Bacillati</taxon>
        <taxon>Bacillota</taxon>
        <taxon>Bacilli</taxon>
        <taxon>Lactobacillales</taxon>
        <taxon>Carnobacteriaceae</taxon>
        <taxon>Marinilactibacillus</taxon>
    </lineage>
</organism>